<sequence>MDMQKLTYLEFQEFISKKPIAILPIGAVEAHGPHLPIGTDNYLAERLSRKVAEKVDALVLPTFSYGQVWSLRNVPGSINVSNEHLTGVLTDIGKSLYKFGVRYFVIINTHVGNMTAIKEAARNLYDFYKDLKVFYFIYPGTAKITKEVRESKPMPGGYFHACEIETSYMLYLAPDYVKMDKALDDFPDLPEDFEYTPTPWDEITDTIVLGSATLATEEKGQKIIDVAVETIVKILEKTK</sequence>
<evidence type="ECO:0000313" key="7">
    <source>
        <dbReference type="Proteomes" id="UP000010802"/>
    </source>
</evidence>
<dbReference type="PANTHER" id="PTHR35005:SF1">
    <property type="entry name" value="2-AMINO-5-FORMYLAMINO-6-RIBOSYLAMINOPYRIMIDIN-4(3H)-ONE 5'-MONOPHOSPHATE DEFORMYLASE"/>
    <property type="match status" value="1"/>
</dbReference>
<comment type="similarity">
    <text evidence="5">Belongs to the creatininase superfamily.</text>
</comment>
<protein>
    <submittedName>
        <fullName evidence="6">Creatininase</fullName>
    </submittedName>
</protein>
<evidence type="ECO:0000256" key="4">
    <source>
        <dbReference type="ARBA" id="ARBA00022833"/>
    </source>
</evidence>
<dbReference type="Proteomes" id="UP000010802">
    <property type="component" value="Chromosome"/>
</dbReference>
<dbReference type="Pfam" id="PF02633">
    <property type="entry name" value="Creatininase"/>
    <property type="match status" value="1"/>
</dbReference>
<organism evidence="6 7">
    <name type="scientific">Tepidanaerobacter acetatoxydans (strain DSM 21804 / JCM 16047 / Re1)</name>
    <dbReference type="NCBI Taxonomy" id="1209989"/>
    <lineage>
        <taxon>Bacteria</taxon>
        <taxon>Bacillati</taxon>
        <taxon>Bacillota</taxon>
        <taxon>Clostridia</taxon>
        <taxon>Thermosediminibacterales</taxon>
        <taxon>Tepidanaerobacteraceae</taxon>
        <taxon>Tepidanaerobacter</taxon>
    </lineage>
</organism>
<dbReference type="EMBL" id="HF563609">
    <property type="protein sequence ID" value="CCP26997.1"/>
    <property type="molecule type" value="Genomic_DNA"/>
</dbReference>
<keyword evidence="7" id="KW-1185">Reference proteome</keyword>
<dbReference type="HOGENOM" id="CLU_055029_3_1_9"/>
<dbReference type="RefSeq" id="WP_013779063.1">
    <property type="nucleotide sequence ID" value="NC_015519.1"/>
</dbReference>
<keyword evidence="4" id="KW-0862">Zinc</keyword>
<evidence type="ECO:0000256" key="5">
    <source>
        <dbReference type="ARBA" id="ARBA00024029"/>
    </source>
</evidence>
<reference evidence="7" key="1">
    <citation type="journal article" date="2013" name="Genome Announc.">
        <title>First genome sequence of a syntrophic acetate-oxidizing bacterium, Tepidanaerobacter acetatoxydans strain Re1.</title>
        <authorList>
            <person name="Manzoor S."/>
            <person name="Bongcam-Rudloff E."/>
            <person name="Schnurer A."/>
            <person name="Muller B."/>
        </authorList>
    </citation>
    <scope>NUCLEOTIDE SEQUENCE [LARGE SCALE GENOMIC DNA]</scope>
    <source>
        <strain evidence="7">Re1</strain>
    </source>
</reference>
<dbReference type="GO" id="GO:0046872">
    <property type="term" value="F:metal ion binding"/>
    <property type="evidence" value="ECO:0007669"/>
    <property type="project" value="UniProtKB-KW"/>
</dbReference>
<dbReference type="eggNOG" id="COG1402">
    <property type="taxonomic scope" value="Bacteria"/>
</dbReference>
<dbReference type="STRING" id="1209989.TepRe1_2015"/>
<accession>F4LQY9</accession>
<dbReference type="GO" id="GO:0009231">
    <property type="term" value="P:riboflavin biosynthetic process"/>
    <property type="evidence" value="ECO:0007669"/>
    <property type="project" value="TreeGrafter"/>
</dbReference>
<dbReference type="KEGG" id="tep:TepRe1_2015"/>
<evidence type="ECO:0000256" key="1">
    <source>
        <dbReference type="ARBA" id="ARBA00001947"/>
    </source>
</evidence>
<keyword evidence="2" id="KW-0479">Metal-binding</keyword>
<dbReference type="InterPro" id="IPR024087">
    <property type="entry name" value="Creatininase-like_sf"/>
</dbReference>
<name>F4LQY9_TEPAE</name>
<dbReference type="OrthoDB" id="9801445at2"/>
<dbReference type="Gene3D" id="3.40.50.10310">
    <property type="entry name" value="Creatininase"/>
    <property type="match status" value="1"/>
</dbReference>
<dbReference type="AlphaFoldDB" id="F4LQY9"/>
<comment type="cofactor">
    <cofactor evidence="1">
        <name>Zn(2+)</name>
        <dbReference type="ChEBI" id="CHEBI:29105"/>
    </cofactor>
</comment>
<dbReference type="InterPro" id="IPR003785">
    <property type="entry name" value="Creatininase/forma_Hydrolase"/>
</dbReference>
<accession>L0S591</accession>
<evidence type="ECO:0000256" key="3">
    <source>
        <dbReference type="ARBA" id="ARBA00022801"/>
    </source>
</evidence>
<dbReference type="GO" id="GO:0016811">
    <property type="term" value="F:hydrolase activity, acting on carbon-nitrogen (but not peptide) bonds, in linear amides"/>
    <property type="evidence" value="ECO:0007669"/>
    <property type="project" value="TreeGrafter"/>
</dbReference>
<proteinExistence type="inferred from homology"/>
<evidence type="ECO:0000313" key="6">
    <source>
        <dbReference type="EMBL" id="CCP26997.1"/>
    </source>
</evidence>
<dbReference type="KEGG" id="tae:TepiRe1_2172"/>
<dbReference type="PATRIC" id="fig|1209989.3.peg.2499"/>
<dbReference type="SUPFAM" id="SSF102215">
    <property type="entry name" value="Creatininase"/>
    <property type="match status" value="1"/>
</dbReference>
<keyword evidence="3" id="KW-0378">Hydrolase</keyword>
<dbReference type="PANTHER" id="PTHR35005">
    <property type="entry name" value="3-DEHYDRO-SCYLLO-INOSOSE HYDROLASE"/>
    <property type="match status" value="1"/>
</dbReference>
<gene>
    <name evidence="6" type="ordered locus">TEPIRE1_2172</name>
</gene>
<evidence type="ECO:0000256" key="2">
    <source>
        <dbReference type="ARBA" id="ARBA00022723"/>
    </source>
</evidence>